<evidence type="ECO:0000313" key="3">
    <source>
        <dbReference type="Proteomes" id="UP001457282"/>
    </source>
</evidence>
<accession>A0AAW1X7H0</accession>
<gene>
    <name evidence="2" type="ORF">M0R45_019619</name>
</gene>
<dbReference type="EMBL" id="JBEDUW010000004">
    <property type="protein sequence ID" value="KAK9932380.1"/>
    <property type="molecule type" value="Genomic_DNA"/>
</dbReference>
<sequence length="113" mass="12511">MMMQEETSCQLPPTRSPMITVGDPRTQTQKSLITTIDALLCRLRHRRIPKPAHTTAPPLLNRQPCLSPLKEPIVVTATFVLTPTPLCINSPSPCFPLSIRRCRACLLNSSVPP</sequence>
<feature type="region of interest" description="Disordered" evidence="1">
    <location>
        <begin position="1"/>
        <end position="26"/>
    </location>
</feature>
<reference evidence="2 3" key="1">
    <citation type="journal article" date="2023" name="G3 (Bethesda)">
        <title>A chromosome-length genome assembly and annotation of blackberry (Rubus argutus, cv. 'Hillquist').</title>
        <authorList>
            <person name="Bruna T."/>
            <person name="Aryal R."/>
            <person name="Dudchenko O."/>
            <person name="Sargent D.J."/>
            <person name="Mead D."/>
            <person name="Buti M."/>
            <person name="Cavallini A."/>
            <person name="Hytonen T."/>
            <person name="Andres J."/>
            <person name="Pham M."/>
            <person name="Weisz D."/>
            <person name="Mascagni F."/>
            <person name="Usai G."/>
            <person name="Natali L."/>
            <person name="Bassil N."/>
            <person name="Fernandez G.E."/>
            <person name="Lomsadze A."/>
            <person name="Armour M."/>
            <person name="Olukolu B."/>
            <person name="Poorten T."/>
            <person name="Britton C."/>
            <person name="Davik J."/>
            <person name="Ashrafi H."/>
            <person name="Aiden E.L."/>
            <person name="Borodovsky M."/>
            <person name="Worthington M."/>
        </authorList>
    </citation>
    <scope>NUCLEOTIDE SEQUENCE [LARGE SCALE GENOMIC DNA]</scope>
    <source>
        <strain evidence="2">PI 553951</strain>
    </source>
</reference>
<comment type="caution">
    <text evidence="2">The sequence shown here is derived from an EMBL/GenBank/DDBJ whole genome shotgun (WGS) entry which is preliminary data.</text>
</comment>
<evidence type="ECO:0000256" key="1">
    <source>
        <dbReference type="SAM" id="MobiDB-lite"/>
    </source>
</evidence>
<protein>
    <submittedName>
        <fullName evidence="2">Uncharacterized protein</fullName>
    </submittedName>
</protein>
<feature type="compositionally biased region" description="Polar residues" evidence="1">
    <location>
        <begin position="1"/>
        <end position="13"/>
    </location>
</feature>
<keyword evidence="3" id="KW-1185">Reference proteome</keyword>
<dbReference type="AlphaFoldDB" id="A0AAW1X7H0"/>
<organism evidence="2 3">
    <name type="scientific">Rubus argutus</name>
    <name type="common">Southern blackberry</name>
    <dbReference type="NCBI Taxonomy" id="59490"/>
    <lineage>
        <taxon>Eukaryota</taxon>
        <taxon>Viridiplantae</taxon>
        <taxon>Streptophyta</taxon>
        <taxon>Embryophyta</taxon>
        <taxon>Tracheophyta</taxon>
        <taxon>Spermatophyta</taxon>
        <taxon>Magnoliopsida</taxon>
        <taxon>eudicotyledons</taxon>
        <taxon>Gunneridae</taxon>
        <taxon>Pentapetalae</taxon>
        <taxon>rosids</taxon>
        <taxon>fabids</taxon>
        <taxon>Rosales</taxon>
        <taxon>Rosaceae</taxon>
        <taxon>Rosoideae</taxon>
        <taxon>Rosoideae incertae sedis</taxon>
        <taxon>Rubus</taxon>
    </lineage>
</organism>
<name>A0AAW1X7H0_RUBAR</name>
<evidence type="ECO:0000313" key="2">
    <source>
        <dbReference type="EMBL" id="KAK9932380.1"/>
    </source>
</evidence>
<dbReference type="Proteomes" id="UP001457282">
    <property type="component" value="Unassembled WGS sequence"/>
</dbReference>
<proteinExistence type="predicted"/>